<dbReference type="PROSITE" id="PS50048">
    <property type="entry name" value="ZN2_CY6_FUNGAL_2"/>
    <property type="match status" value="1"/>
</dbReference>
<comment type="caution">
    <text evidence="8">The sequence shown here is derived from an EMBL/GenBank/DDBJ whole genome shotgun (WGS) entry which is preliminary data.</text>
</comment>
<feature type="compositionally biased region" description="Pro residues" evidence="6">
    <location>
        <begin position="455"/>
        <end position="470"/>
    </location>
</feature>
<dbReference type="AlphaFoldDB" id="A0A2U3DRA9"/>
<dbReference type="SUPFAM" id="SSF57701">
    <property type="entry name" value="Zn2/Cys6 DNA-binding domain"/>
    <property type="match status" value="1"/>
</dbReference>
<dbReference type="PANTHER" id="PTHR47660:SF3">
    <property type="entry name" value="FINGER DOMAIN PROTEIN, PUTATIVE (AFU_ORTHOLOGUE AFUA_4G03310)-RELATED"/>
    <property type="match status" value="1"/>
</dbReference>
<dbReference type="InterPro" id="IPR036864">
    <property type="entry name" value="Zn2-C6_fun-type_DNA-bd_sf"/>
</dbReference>
<keyword evidence="3" id="KW-0805">Transcription regulation</keyword>
<feature type="compositionally biased region" description="Low complexity" evidence="6">
    <location>
        <begin position="72"/>
        <end position="116"/>
    </location>
</feature>
<evidence type="ECO:0000313" key="9">
    <source>
        <dbReference type="Proteomes" id="UP000245956"/>
    </source>
</evidence>
<evidence type="ECO:0000256" key="4">
    <source>
        <dbReference type="ARBA" id="ARBA00023163"/>
    </source>
</evidence>
<evidence type="ECO:0000259" key="7">
    <source>
        <dbReference type="PROSITE" id="PS50048"/>
    </source>
</evidence>
<dbReference type="Pfam" id="PF00172">
    <property type="entry name" value="Zn_clus"/>
    <property type="match status" value="1"/>
</dbReference>
<accession>A0A2U3DRA9</accession>
<dbReference type="SMART" id="SM00066">
    <property type="entry name" value="GAL4"/>
    <property type="match status" value="1"/>
</dbReference>
<dbReference type="EMBL" id="LCWV01000045">
    <property type="protein sequence ID" value="PWI64796.1"/>
    <property type="molecule type" value="Genomic_DNA"/>
</dbReference>
<feature type="compositionally biased region" description="Basic residues" evidence="6">
    <location>
        <begin position="61"/>
        <end position="71"/>
    </location>
</feature>
<protein>
    <recommendedName>
        <fullName evidence="7">Zn(2)-C6 fungal-type domain-containing protein</fullName>
    </recommendedName>
</protein>
<feature type="compositionally biased region" description="Basic and acidic residues" evidence="6">
    <location>
        <begin position="617"/>
        <end position="627"/>
    </location>
</feature>
<evidence type="ECO:0000256" key="6">
    <source>
        <dbReference type="SAM" id="MobiDB-lite"/>
    </source>
</evidence>
<dbReference type="PRINTS" id="PR00755">
    <property type="entry name" value="AFLATOXINBRP"/>
</dbReference>
<feature type="compositionally biased region" description="Low complexity" evidence="6">
    <location>
        <begin position="471"/>
        <end position="487"/>
    </location>
</feature>
<dbReference type="GO" id="GO:0000981">
    <property type="term" value="F:DNA-binding transcription factor activity, RNA polymerase II-specific"/>
    <property type="evidence" value="ECO:0007669"/>
    <property type="project" value="InterPro"/>
</dbReference>
<organism evidence="8 9">
    <name type="scientific">Purpureocillium lilacinum</name>
    <name type="common">Paecilomyces lilacinus</name>
    <dbReference type="NCBI Taxonomy" id="33203"/>
    <lineage>
        <taxon>Eukaryota</taxon>
        <taxon>Fungi</taxon>
        <taxon>Dikarya</taxon>
        <taxon>Ascomycota</taxon>
        <taxon>Pezizomycotina</taxon>
        <taxon>Sordariomycetes</taxon>
        <taxon>Hypocreomycetidae</taxon>
        <taxon>Hypocreales</taxon>
        <taxon>Ophiocordycipitaceae</taxon>
        <taxon>Purpureocillium</taxon>
    </lineage>
</organism>
<dbReference type="CDD" id="cd00067">
    <property type="entry name" value="GAL4"/>
    <property type="match status" value="1"/>
</dbReference>
<dbReference type="Gene3D" id="4.10.240.10">
    <property type="entry name" value="Zn(2)-C6 fungal-type DNA-binding domain"/>
    <property type="match status" value="1"/>
</dbReference>
<gene>
    <name evidence="8" type="ORF">PCL_08591</name>
</gene>
<evidence type="ECO:0000256" key="5">
    <source>
        <dbReference type="ARBA" id="ARBA00023242"/>
    </source>
</evidence>
<reference evidence="8 9" key="1">
    <citation type="journal article" date="2016" name="Front. Microbiol.">
        <title>Genome and transcriptome sequences reveal the specific parasitism of the nematophagous Purpureocillium lilacinum 36-1.</title>
        <authorList>
            <person name="Xie J."/>
            <person name="Li S."/>
            <person name="Mo C."/>
            <person name="Xiao X."/>
            <person name="Peng D."/>
            <person name="Wang G."/>
            <person name="Xiao Y."/>
        </authorList>
    </citation>
    <scope>NUCLEOTIDE SEQUENCE [LARGE SCALE GENOMIC DNA]</scope>
    <source>
        <strain evidence="8 9">36-1</strain>
    </source>
</reference>
<proteinExistence type="predicted"/>
<feature type="region of interest" description="Disordered" evidence="6">
    <location>
        <begin position="616"/>
        <end position="641"/>
    </location>
</feature>
<evidence type="ECO:0000256" key="2">
    <source>
        <dbReference type="ARBA" id="ARBA00022833"/>
    </source>
</evidence>
<dbReference type="GO" id="GO:0008270">
    <property type="term" value="F:zinc ion binding"/>
    <property type="evidence" value="ECO:0007669"/>
    <property type="project" value="InterPro"/>
</dbReference>
<sequence length="641" mass="70068">MDALVGTLLREERAAAASRQKSCNACVRGKRRCDKRTPRCTRCANKGLECVYQRMPPPSSPHHHHHHHHHASSAATTSTTPNSTNGTSTANNNTNNLNGNGNACSGSSASSTTNCTPPGLGDVPEFDMGFDMDSLGTDTSSESMHNGAANCNHHAGVAGDDNVGNILGGVDFSIVDLMNASGGAGAADIWNLHPGYHDAGSGSGKLDLPPLPTMPPAATMTETLEQQQQESQLHQQPQQPVRDLSVLKANEQACLDVDPLQVHDPRTRVGFIVSFLTNLHSTFASTRALPFMHPRLWATQLPKTMLAAYAAAAAYSGRSPANKAWAMRLLADAARDVHREGERAVTPADRLARVQAMTVLNSMRVFDGDVGMRAAAEREMCIMLAWVKDLELAKDELEAESRVNGQRVGGKEANPKSWESWIFLESARRSIMAAYAFMCVIYVLKSEERMQSPYSLPPQPQPQPLLPQPPLASSSSSWWPQQQQPQLQQQPLAISPTTWANHGLFSRAADCGMWSETQSFTASRHLWDAASSVEFYRAWREKPQWWIENLSFKDFWMYGRPGDIDDFTRLMLTTQVGTDAMDHFMEGETTIPVPSRGAVMLASKMTGPASAIYGQDAPRKLRSRDTQANDGMIGMSEGVQT</sequence>
<evidence type="ECO:0000313" key="8">
    <source>
        <dbReference type="EMBL" id="PWI64796.1"/>
    </source>
</evidence>
<keyword evidence="4" id="KW-0804">Transcription</keyword>
<dbReference type="InterPro" id="IPR001138">
    <property type="entry name" value="Zn2Cys6_DnaBD"/>
</dbReference>
<keyword evidence="2" id="KW-0862">Zinc</keyword>
<dbReference type="Proteomes" id="UP000245956">
    <property type="component" value="Unassembled WGS sequence"/>
</dbReference>
<feature type="region of interest" description="Disordered" evidence="6">
    <location>
        <begin position="54"/>
        <end position="143"/>
    </location>
</feature>
<keyword evidence="1" id="KW-0479">Metal-binding</keyword>
<evidence type="ECO:0000256" key="3">
    <source>
        <dbReference type="ARBA" id="ARBA00023015"/>
    </source>
</evidence>
<keyword evidence="5" id="KW-0539">Nucleus</keyword>
<dbReference type="PANTHER" id="PTHR47660">
    <property type="entry name" value="TRANSCRIPTION FACTOR WITH C2H2 AND ZN(2)-CYS(6) DNA BINDING DOMAIN (EUROFUNG)-RELATED-RELATED"/>
    <property type="match status" value="1"/>
</dbReference>
<feature type="domain" description="Zn(2)-C6 fungal-type" evidence="7">
    <location>
        <begin position="22"/>
        <end position="52"/>
    </location>
</feature>
<feature type="region of interest" description="Disordered" evidence="6">
    <location>
        <begin position="453"/>
        <end position="487"/>
    </location>
</feature>
<name>A0A2U3DRA9_PURLI</name>
<evidence type="ECO:0000256" key="1">
    <source>
        <dbReference type="ARBA" id="ARBA00022723"/>
    </source>
</evidence>